<gene>
    <name evidence="3 4" type="primary">LOC105947391</name>
</gene>
<evidence type="ECO:0000313" key="4">
    <source>
        <dbReference type="Xenbase" id="XB-GENE-29089543"/>
    </source>
</evidence>
<feature type="compositionally biased region" description="Low complexity" evidence="1">
    <location>
        <begin position="183"/>
        <end position="194"/>
    </location>
</feature>
<evidence type="ECO:0000313" key="3">
    <source>
        <dbReference type="RefSeq" id="XP_012818947.2"/>
    </source>
</evidence>
<dbReference type="OrthoDB" id="9909727at2759"/>
<evidence type="ECO:0000313" key="2">
    <source>
        <dbReference type="Proteomes" id="UP000008143"/>
    </source>
</evidence>
<proteinExistence type="predicted"/>
<organism evidence="2 3">
    <name type="scientific">Xenopus tropicalis</name>
    <name type="common">Western clawed frog</name>
    <name type="synonym">Silurana tropicalis</name>
    <dbReference type="NCBI Taxonomy" id="8364"/>
    <lineage>
        <taxon>Eukaryota</taxon>
        <taxon>Metazoa</taxon>
        <taxon>Chordata</taxon>
        <taxon>Craniata</taxon>
        <taxon>Vertebrata</taxon>
        <taxon>Euteleostomi</taxon>
        <taxon>Amphibia</taxon>
        <taxon>Batrachia</taxon>
        <taxon>Anura</taxon>
        <taxon>Pipoidea</taxon>
        <taxon>Pipidae</taxon>
        <taxon>Xenopodinae</taxon>
        <taxon>Xenopus</taxon>
        <taxon>Silurana</taxon>
    </lineage>
</organism>
<dbReference type="AGR" id="Xenbase:XB-GENE-29089543"/>
<dbReference type="RefSeq" id="XP_012818947.2">
    <property type="nucleotide sequence ID" value="XM_012963493.2"/>
</dbReference>
<evidence type="ECO:0000256" key="1">
    <source>
        <dbReference type="SAM" id="MobiDB-lite"/>
    </source>
</evidence>
<feature type="region of interest" description="Disordered" evidence="1">
    <location>
        <begin position="31"/>
        <end position="214"/>
    </location>
</feature>
<protein>
    <submittedName>
        <fullName evidence="3">Mucin-1-like</fullName>
    </submittedName>
</protein>
<dbReference type="Gene3D" id="3.40.50.1110">
    <property type="entry name" value="SGNH hydrolase"/>
    <property type="match status" value="1"/>
</dbReference>
<dbReference type="OMA" id="AMPHTHI"/>
<feature type="compositionally biased region" description="Low complexity" evidence="1">
    <location>
        <begin position="131"/>
        <end position="141"/>
    </location>
</feature>
<feature type="compositionally biased region" description="Pro residues" evidence="1">
    <location>
        <begin position="78"/>
        <end position="88"/>
    </location>
</feature>
<dbReference type="AlphaFoldDB" id="A0A8J0SN59"/>
<sequence length="452" mass="49638">MSGGPEIDALLARVKEAAMRDGGTWLRQALEAASASDVPRTEAVTAATGSKGRRSRPPTRLSPSPVGGRKRAGKRRPPPSASPQPAGSPPNAARTRRASRAPAAPTNQPARPEGPTEQPALPASRRRSRRGSGPASPTSRRMASPGARTQPASSAAERHTEVPRRAHRDDVIAQDGRRDVRSTVRSMRSTMRSTQESAHTSSREAQDRPYSASQQGNYLAEEDFSASSPPYTRAAEWSPQGLDDLPELSPTVQQRTPKATVWILGHSYVYWAARRASIRSYGRQLGFPESTVRARWRGIRGLLWQQILPEFLQLQGITTGPKVIVIHAGGNDMGMGKNADLIHSIRQDLERCSKFLRSCVLVWSEIIHRRVWRHARNPLAMEKCRKKLNMSVSAFVNTIGGVVVRHREMEQDGPHLLRDDGVHLNPIGLDIFNMNLQSGIETALLMLGHQSG</sequence>
<dbReference type="InterPro" id="IPR036514">
    <property type="entry name" value="SGNH_hydro_sf"/>
</dbReference>
<reference evidence="3" key="1">
    <citation type="submission" date="2025-08" db="UniProtKB">
        <authorList>
            <consortium name="RefSeq"/>
        </authorList>
    </citation>
    <scope>IDENTIFICATION</scope>
    <source>
        <strain evidence="3">Nigerian</strain>
        <tissue evidence="3">Liver and blood</tissue>
    </source>
</reference>
<dbReference type="Xenbase" id="XB-GENE-29089543">
    <property type="gene designation" value="LOC105947391"/>
</dbReference>
<dbReference type="CDD" id="cd00229">
    <property type="entry name" value="SGNH_hydrolase"/>
    <property type="match status" value="1"/>
</dbReference>
<name>A0A8J0SN59_XENTR</name>
<dbReference type="KEGG" id="xtr:105947391"/>
<dbReference type="SUPFAM" id="SSF52266">
    <property type="entry name" value="SGNH hydrolase"/>
    <property type="match status" value="1"/>
</dbReference>
<dbReference type="GeneID" id="105947391"/>
<dbReference type="Proteomes" id="UP000008143">
    <property type="component" value="Chromosome 3"/>
</dbReference>
<keyword evidence="2" id="KW-1185">Reference proteome</keyword>
<feature type="compositionally biased region" description="Basic and acidic residues" evidence="1">
    <location>
        <begin position="156"/>
        <end position="182"/>
    </location>
</feature>
<accession>A0A8J0SN59</accession>
<feature type="compositionally biased region" description="Basic residues" evidence="1">
    <location>
        <begin position="68"/>
        <end position="77"/>
    </location>
</feature>